<evidence type="ECO:0000256" key="11">
    <source>
        <dbReference type="ARBA" id="ARBA00023015"/>
    </source>
</evidence>
<dbReference type="CDD" id="cd00082">
    <property type="entry name" value="HisKA"/>
    <property type="match status" value="2"/>
</dbReference>
<evidence type="ECO:0000313" key="21">
    <source>
        <dbReference type="Proteomes" id="UP000247978"/>
    </source>
</evidence>
<dbReference type="Pfam" id="PF00072">
    <property type="entry name" value="Response_reg"/>
    <property type="match status" value="1"/>
</dbReference>
<dbReference type="SUPFAM" id="SSF52172">
    <property type="entry name" value="CheY-like"/>
    <property type="match status" value="1"/>
</dbReference>
<evidence type="ECO:0000256" key="8">
    <source>
        <dbReference type="ARBA" id="ARBA00022777"/>
    </source>
</evidence>
<evidence type="ECO:0000259" key="18">
    <source>
        <dbReference type="PROSITE" id="PS50109"/>
    </source>
</evidence>
<dbReference type="Gene3D" id="3.40.50.2300">
    <property type="match status" value="1"/>
</dbReference>
<dbReference type="InterPro" id="IPR003661">
    <property type="entry name" value="HisK_dim/P_dom"/>
</dbReference>
<keyword evidence="16" id="KW-1133">Transmembrane helix</keyword>
<dbReference type="SMART" id="SM00388">
    <property type="entry name" value="HisKA"/>
    <property type="match status" value="2"/>
</dbReference>
<keyword evidence="11" id="KW-0805">Transcription regulation</keyword>
<evidence type="ECO:0000256" key="10">
    <source>
        <dbReference type="ARBA" id="ARBA00023012"/>
    </source>
</evidence>
<dbReference type="PROSITE" id="PS50109">
    <property type="entry name" value="HIS_KIN"/>
    <property type="match status" value="2"/>
</dbReference>
<reference evidence="20 21" key="1">
    <citation type="submission" date="2018-05" db="EMBL/GenBank/DDBJ databases">
        <title>Genomic Encyclopedia of Type Strains, Phase IV (KMG-IV): sequencing the most valuable type-strain genomes for metagenomic binning, comparative biology and taxonomic classification.</title>
        <authorList>
            <person name="Goeker M."/>
        </authorList>
    </citation>
    <scope>NUCLEOTIDE SEQUENCE [LARGE SCALE GENOMIC DNA]</scope>
    <source>
        <strain evidence="20 21">DSM 28556</strain>
    </source>
</reference>
<evidence type="ECO:0000256" key="13">
    <source>
        <dbReference type="ARBA" id="ARBA00023136"/>
    </source>
</evidence>
<dbReference type="GO" id="GO:0009927">
    <property type="term" value="F:histidine phosphotransfer kinase activity"/>
    <property type="evidence" value="ECO:0007669"/>
    <property type="project" value="TreeGrafter"/>
</dbReference>
<feature type="signal peptide" evidence="17">
    <location>
        <begin position="1"/>
        <end position="24"/>
    </location>
</feature>
<comment type="caution">
    <text evidence="20">The sequence shown here is derived from an EMBL/GenBank/DDBJ whole genome shotgun (WGS) entry which is preliminary data.</text>
</comment>
<proteinExistence type="predicted"/>
<dbReference type="CDD" id="cd16922">
    <property type="entry name" value="HATPase_EvgS-ArcB-TorS-like"/>
    <property type="match status" value="1"/>
</dbReference>
<dbReference type="GO" id="GO:0005524">
    <property type="term" value="F:ATP binding"/>
    <property type="evidence" value="ECO:0007669"/>
    <property type="project" value="UniProtKB-KW"/>
</dbReference>
<comment type="subcellular location">
    <subcellularLocation>
        <location evidence="2">Cell membrane</location>
        <topology evidence="2">Multi-pass membrane protein</topology>
    </subcellularLocation>
</comment>
<dbReference type="PANTHER" id="PTHR43047">
    <property type="entry name" value="TWO-COMPONENT HISTIDINE PROTEIN KINASE"/>
    <property type="match status" value="1"/>
</dbReference>
<keyword evidence="12" id="KW-0238">DNA-binding</keyword>
<dbReference type="GO" id="GO:0000155">
    <property type="term" value="F:phosphorelay sensor kinase activity"/>
    <property type="evidence" value="ECO:0007669"/>
    <property type="project" value="InterPro"/>
</dbReference>
<evidence type="ECO:0000256" key="7">
    <source>
        <dbReference type="ARBA" id="ARBA00022741"/>
    </source>
</evidence>
<evidence type="ECO:0000256" key="5">
    <source>
        <dbReference type="ARBA" id="ARBA00022553"/>
    </source>
</evidence>
<dbReference type="InterPro" id="IPR004358">
    <property type="entry name" value="Sig_transdc_His_kin-like_C"/>
</dbReference>
<keyword evidence="10" id="KW-0902">Two-component regulatory system</keyword>
<keyword evidence="8 20" id="KW-0418">Kinase</keyword>
<dbReference type="EC" id="2.7.13.3" evidence="3"/>
<keyword evidence="4" id="KW-1003">Cell membrane</keyword>
<evidence type="ECO:0000259" key="19">
    <source>
        <dbReference type="PROSITE" id="PS50110"/>
    </source>
</evidence>
<feature type="transmembrane region" description="Helical" evidence="16">
    <location>
        <begin position="191"/>
        <end position="215"/>
    </location>
</feature>
<evidence type="ECO:0000256" key="2">
    <source>
        <dbReference type="ARBA" id="ARBA00004651"/>
    </source>
</evidence>
<dbReference type="InterPro" id="IPR001789">
    <property type="entry name" value="Sig_transdc_resp-reg_receiver"/>
</dbReference>
<evidence type="ECO:0000256" key="6">
    <source>
        <dbReference type="ARBA" id="ARBA00022679"/>
    </source>
</evidence>
<evidence type="ECO:0000256" key="9">
    <source>
        <dbReference type="ARBA" id="ARBA00022840"/>
    </source>
</evidence>
<keyword evidence="6" id="KW-0808">Transferase</keyword>
<keyword evidence="16" id="KW-0812">Transmembrane</keyword>
<feature type="domain" description="Response regulatory" evidence="19">
    <location>
        <begin position="689"/>
        <end position="805"/>
    </location>
</feature>
<dbReference type="InterPro" id="IPR036097">
    <property type="entry name" value="HisK_dim/P_sf"/>
</dbReference>
<feature type="transmembrane region" description="Helical" evidence="16">
    <location>
        <begin position="257"/>
        <end position="276"/>
    </location>
</feature>
<organism evidence="20 21">
    <name type="scientific">Pseudogracilibacillus auburnensis</name>
    <dbReference type="NCBI Taxonomy" id="1494959"/>
    <lineage>
        <taxon>Bacteria</taxon>
        <taxon>Bacillati</taxon>
        <taxon>Bacillota</taxon>
        <taxon>Bacilli</taxon>
        <taxon>Bacillales</taxon>
        <taxon>Bacillaceae</taxon>
        <taxon>Pseudogracilibacillus</taxon>
    </lineage>
</organism>
<dbReference type="CDD" id="cd00075">
    <property type="entry name" value="HATPase"/>
    <property type="match status" value="1"/>
</dbReference>
<dbReference type="GO" id="GO:0005886">
    <property type="term" value="C:plasma membrane"/>
    <property type="evidence" value="ECO:0007669"/>
    <property type="project" value="UniProtKB-SubCell"/>
</dbReference>
<name>A0A2V3VFG3_9BACI</name>
<dbReference type="Pfam" id="PF07696">
    <property type="entry name" value="7TMR-DISMED2"/>
    <property type="match status" value="1"/>
</dbReference>
<feature type="transmembrane region" description="Helical" evidence="16">
    <location>
        <begin position="288"/>
        <end position="307"/>
    </location>
</feature>
<evidence type="ECO:0000256" key="4">
    <source>
        <dbReference type="ARBA" id="ARBA00022475"/>
    </source>
</evidence>
<dbReference type="Pfam" id="PF00512">
    <property type="entry name" value="HisKA"/>
    <property type="match status" value="2"/>
</dbReference>
<dbReference type="Gene3D" id="3.30.565.10">
    <property type="entry name" value="Histidine kinase-like ATPase, C-terminal domain"/>
    <property type="match status" value="2"/>
</dbReference>
<dbReference type="SMART" id="SM00387">
    <property type="entry name" value="HATPase_c"/>
    <property type="match status" value="2"/>
</dbReference>
<keyword evidence="21" id="KW-1185">Reference proteome</keyword>
<feature type="transmembrane region" description="Helical" evidence="16">
    <location>
        <begin position="313"/>
        <end position="331"/>
    </location>
</feature>
<feature type="domain" description="Histidine kinase" evidence="18">
    <location>
        <begin position="432"/>
        <end position="650"/>
    </location>
</feature>
<dbReference type="InterPro" id="IPR011622">
    <property type="entry name" value="7TMR_DISM_rcpt_extracell_dom2"/>
</dbReference>
<keyword evidence="7" id="KW-0547">Nucleotide-binding</keyword>
<dbReference type="SUPFAM" id="SSF55874">
    <property type="entry name" value="ATPase domain of HSP90 chaperone/DNA topoisomerase II/histidine kinase"/>
    <property type="match status" value="2"/>
</dbReference>
<dbReference type="FunFam" id="3.30.565.10:FF:000023">
    <property type="entry name" value="PAS domain-containing sensor histidine kinase"/>
    <property type="match status" value="1"/>
</dbReference>
<dbReference type="Pfam" id="PF02518">
    <property type="entry name" value="HATPase_c"/>
    <property type="match status" value="2"/>
</dbReference>
<dbReference type="PRINTS" id="PR00344">
    <property type="entry name" value="BCTRLSENSOR"/>
</dbReference>
<dbReference type="Gene3D" id="2.60.40.2380">
    <property type="match status" value="1"/>
</dbReference>
<dbReference type="FunFam" id="3.40.50.2300:FF:000001">
    <property type="entry name" value="DNA-binding response regulator PhoB"/>
    <property type="match status" value="1"/>
</dbReference>
<dbReference type="SUPFAM" id="SSF47384">
    <property type="entry name" value="Homodimeric domain of signal transducing histidine kinase"/>
    <property type="match status" value="2"/>
</dbReference>
<protein>
    <recommendedName>
        <fullName evidence="3">histidine kinase</fullName>
        <ecNumber evidence="3">2.7.13.3</ecNumber>
    </recommendedName>
</protein>
<sequence>MKRGIVALFILLLFQLMVPMNIFATDTDTETIYLLPDMNRTPIKEHLYILEDKEKKWKIDDVLSEPRASQFQKNRGGIPNFGYTSSAYWVYFIVNNQTEAEKFLFEIGYPSLNDIELYIYDDTGLSEKILMGSKYPFNERKLFHPNFLRIFELEQNETITLYIRFESRTSLQMPLYIYEQSGFIQTRQFDILILGITYGILGVMALYNLFIFFILRHMSYLYYVLVILATFFSNLSFTGVAYQYLWPNFPKWNELSVVFFLVLGMVFAVLFAYTFLEIKKHLPRFKVLFQTAFVLNVLLLFFVLYAVDIALRLLSVIITAMFVLILLSALLSWKRGLRQARFFILAWAIFLCGVFLTVLSDGAFIPLNTFTKYSGQVAAMIEVVLLSFALADRINILQREKNEAVQQLYRSQKLANESLRRADTLKDEFLATTSHELRTPLNGIVGIAETLQEGAVGKLSKDVQAQLSLIVLSGKRLFNLINDILDFSKLKNKELPLALAPVNMKEIADVVIMMCTPLMNGKKIKIHNRIEASTALVHADENRVQQILFNIIGNAIKFTDEGNINISAKEENHQVKISISDTGRGISPAEVPYIFDQFQQAQFNDGQAVGGTGIGLSITKQLVELHGGEITVKSKVKQGTTFYFTLLKSEEEITSKKEVTSSIAPVVPSEELSLIPTVNKTISEERTSTILIADDEIVNLQVLVHQLTLDGYSVIYAQNGEEVLQKVQEEEVDLVILDIMMPKMSGYDVCKHLREKYSLMELPILMLTAKNQLQDKLTSFEVGANDYLTKPCERKELLSRVKTLLQLHHLNKQLIQFNRILEEKVRERTNKLELSNRTLTDVLQSRQQLLANISHELGTPVTVIHGYVQAVREGLIPVNDENYLRLVFDKVTILNRLIDDLADLSKLEAGQLRFNKQIVELREWISDMNKTYELEVKNADRMYHMKSDSLELFSDYVCEIDIERMGQVFSNILWNAINHTEVQIGKISIDVHIISSKHEVLFAIEDNGHGIAQENLPYIFERFYKGTEETNKRFGDSTGLGLAISKEIVEAHEGRIWVESEIDKGTIFYLVLPFIYLKEMDSKEILYEFSKK</sequence>
<feature type="domain" description="Histidine kinase" evidence="18">
    <location>
        <begin position="852"/>
        <end position="1076"/>
    </location>
</feature>
<dbReference type="AlphaFoldDB" id="A0A2V3VFG3"/>
<dbReference type="CDD" id="cd17574">
    <property type="entry name" value="REC_OmpR"/>
    <property type="match status" value="1"/>
</dbReference>
<evidence type="ECO:0000256" key="15">
    <source>
        <dbReference type="PROSITE-ProRule" id="PRU00169"/>
    </source>
</evidence>
<evidence type="ECO:0000256" key="1">
    <source>
        <dbReference type="ARBA" id="ARBA00000085"/>
    </source>
</evidence>
<dbReference type="Proteomes" id="UP000247978">
    <property type="component" value="Unassembled WGS sequence"/>
</dbReference>
<gene>
    <name evidence="20" type="ORF">DFR56_12613</name>
</gene>
<dbReference type="InterPro" id="IPR036890">
    <property type="entry name" value="HATPase_C_sf"/>
</dbReference>
<dbReference type="SMART" id="SM00448">
    <property type="entry name" value="REC"/>
    <property type="match status" value="1"/>
</dbReference>
<evidence type="ECO:0000256" key="14">
    <source>
        <dbReference type="ARBA" id="ARBA00023163"/>
    </source>
</evidence>
<keyword evidence="5 15" id="KW-0597">Phosphoprotein</keyword>
<dbReference type="GO" id="GO:0003677">
    <property type="term" value="F:DNA binding"/>
    <property type="evidence" value="ECO:0007669"/>
    <property type="project" value="UniProtKB-KW"/>
</dbReference>
<dbReference type="InterPro" id="IPR005467">
    <property type="entry name" value="His_kinase_dom"/>
</dbReference>
<keyword evidence="14" id="KW-0804">Transcription</keyword>
<dbReference type="InterPro" id="IPR011006">
    <property type="entry name" value="CheY-like_superfamily"/>
</dbReference>
<evidence type="ECO:0000313" key="20">
    <source>
        <dbReference type="EMBL" id="PXW80487.1"/>
    </source>
</evidence>
<evidence type="ECO:0000256" key="16">
    <source>
        <dbReference type="SAM" id="Phobius"/>
    </source>
</evidence>
<feature type="transmembrane region" description="Helical" evidence="16">
    <location>
        <begin position="343"/>
        <end position="367"/>
    </location>
</feature>
<dbReference type="PROSITE" id="PS50110">
    <property type="entry name" value="RESPONSE_REGULATORY"/>
    <property type="match status" value="1"/>
</dbReference>
<dbReference type="InterPro" id="IPR011623">
    <property type="entry name" value="7TMR_DISM_rcpt_extracell_dom1"/>
</dbReference>
<feature type="chain" id="PRO_5016128733" description="histidine kinase" evidence="17">
    <location>
        <begin position="25"/>
        <end position="1092"/>
    </location>
</feature>
<dbReference type="EMBL" id="QJJQ01000026">
    <property type="protein sequence ID" value="PXW80487.1"/>
    <property type="molecule type" value="Genomic_DNA"/>
</dbReference>
<feature type="modified residue" description="4-aspartylphosphate" evidence="15">
    <location>
        <position position="738"/>
    </location>
</feature>
<evidence type="ECO:0000256" key="12">
    <source>
        <dbReference type="ARBA" id="ARBA00023125"/>
    </source>
</evidence>
<dbReference type="RefSeq" id="WP_110397561.1">
    <property type="nucleotide sequence ID" value="NZ_JBHUHB010000001.1"/>
</dbReference>
<accession>A0A2V3VFG3</accession>
<dbReference type="InterPro" id="IPR003594">
    <property type="entry name" value="HATPase_dom"/>
</dbReference>
<evidence type="ECO:0000256" key="3">
    <source>
        <dbReference type="ARBA" id="ARBA00012438"/>
    </source>
</evidence>
<dbReference type="Pfam" id="PF07695">
    <property type="entry name" value="7TMR-DISM_7TM"/>
    <property type="match status" value="1"/>
</dbReference>
<dbReference type="FunFam" id="3.30.565.10:FF:000006">
    <property type="entry name" value="Sensor histidine kinase WalK"/>
    <property type="match status" value="1"/>
</dbReference>
<feature type="transmembrane region" description="Helical" evidence="16">
    <location>
        <begin position="222"/>
        <end position="245"/>
    </location>
</feature>
<keyword evidence="9" id="KW-0067">ATP-binding</keyword>
<dbReference type="OrthoDB" id="9809348at2"/>
<evidence type="ECO:0000256" key="17">
    <source>
        <dbReference type="SAM" id="SignalP"/>
    </source>
</evidence>
<dbReference type="Gene3D" id="1.10.287.130">
    <property type="match status" value="2"/>
</dbReference>
<comment type="catalytic activity">
    <reaction evidence="1">
        <text>ATP + protein L-histidine = ADP + protein N-phospho-L-histidine.</text>
        <dbReference type="EC" id="2.7.13.3"/>
    </reaction>
</comment>
<keyword evidence="13 16" id="KW-0472">Membrane</keyword>
<dbReference type="PANTHER" id="PTHR43047:SF72">
    <property type="entry name" value="OSMOSENSING HISTIDINE PROTEIN KINASE SLN1"/>
    <property type="match status" value="1"/>
</dbReference>
<keyword evidence="17" id="KW-0732">Signal</keyword>